<gene>
    <name evidence="2" type="ORF">H9647_25255</name>
</gene>
<protein>
    <submittedName>
        <fullName evidence="2">Uncharacterized protein</fullName>
    </submittedName>
</protein>
<keyword evidence="3" id="KW-1185">Reference proteome</keyword>
<dbReference type="RefSeq" id="WP_191805243.1">
    <property type="nucleotide sequence ID" value="NZ_JACSQL010000032.1"/>
</dbReference>
<keyword evidence="1" id="KW-0472">Membrane</keyword>
<accession>A0ABR8T6L6</accession>
<evidence type="ECO:0000313" key="3">
    <source>
        <dbReference type="Proteomes" id="UP000608071"/>
    </source>
</evidence>
<keyword evidence="1" id="KW-0812">Transmembrane</keyword>
<sequence>MPDQEEVKPTGEEQVIESPVEPVVKEPIQEVPVTTNTSEQTVSLSDEQFLLLTKQNQDIYDVNVWIVSLLSLLIGGMVIMAFFQGWRSTK</sequence>
<dbReference type="Proteomes" id="UP000608071">
    <property type="component" value="Unassembled WGS sequence"/>
</dbReference>
<proteinExistence type="predicted"/>
<feature type="transmembrane region" description="Helical" evidence="1">
    <location>
        <begin position="62"/>
        <end position="83"/>
    </location>
</feature>
<reference evidence="2 3" key="1">
    <citation type="submission" date="2020-08" db="EMBL/GenBank/DDBJ databases">
        <title>A Genomic Blueprint of the Chicken Gut Microbiome.</title>
        <authorList>
            <person name="Gilroy R."/>
            <person name="Ravi A."/>
            <person name="Getino M."/>
            <person name="Pursley I."/>
            <person name="Horton D.L."/>
            <person name="Alikhan N.-F."/>
            <person name="Baker D."/>
            <person name="Gharbi K."/>
            <person name="Hall N."/>
            <person name="Watson M."/>
            <person name="Adriaenssens E.M."/>
            <person name="Foster-Nyarko E."/>
            <person name="Jarju S."/>
            <person name="Secka A."/>
            <person name="Antonio M."/>
            <person name="Oren A."/>
            <person name="Chaudhuri R."/>
            <person name="La Ragione R.M."/>
            <person name="Hildebrand F."/>
            <person name="Pallen M.J."/>
        </authorList>
    </citation>
    <scope>NUCLEOTIDE SEQUENCE [LARGE SCALE GENOMIC DNA]</scope>
    <source>
        <strain evidence="2 3">Sa2BVA9</strain>
    </source>
</reference>
<comment type="caution">
    <text evidence="2">The sequence shown here is derived from an EMBL/GenBank/DDBJ whole genome shotgun (WGS) entry which is preliminary data.</text>
</comment>
<evidence type="ECO:0000313" key="2">
    <source>
        <dbReference type="EMBL" id="MBD7971372.1"/>
    </source>
</evidence>
<evidence type="ECO:0000256" key="1">
    <source>
        <dbReference type="SAM" id="Phobius"/>
    </source>
</evidence>
<dbReference type="EMBL" id="JACSQL010000032">
    <property type="protein sequence ID" value="MBD7971372.1"/>
    <property type="molecule type" value="Genomic_DNA"/>
</dbReference>
<name>A0ABR8T6L6_9BACL</name>
<organism evidence="2 3">
    <name type="scientific">Paenibacillus gallinarum</name>
    <dbReference type="NCBI Taxonomy" id="2762232"/>
    <lineage>
        <taxon>Bacteria</taxon>
        <taxon>Bacillati</taxon>
        <taxon>Bacillota</taxon>
        <taxon>Bacilli</taxon>
        <taxon>Bacillales</taxon>
        <taxon>Paenibacillaceae</taxon>
        <taxon>Paenibacillus</taxon>
    </lineage>
</organism>
<keyword evidence="1" id="KW-1133">Transmembrane helix</keyword>